<protein>
    <submittedName>
        <fullName evidence="2">Uncharacterized protein</fullName>
    </submittedName>
</protein>
<organism evidence="2 3">
    <name type="scientific">Haloferax larsenii</name>
    <dbReference type="NCBI Taxonomy" id="302484"/>
    <lineage>
        <taxon>Archaea</taxon>
        <taxon>Methanobacteriati</taxon>
        <taxon>Methanobacteriota</taxon>
        <taxon>Stenosarchaea group</taxon>
        <taxon>Halobacteria</taxon>
        <taxon>Halobacteriales</taxon>
        <taxon>Haloferacaceae</taxon>
        <taxon>Haloferax</taxon>
    </lineage>
</organism>
<feature type="transmembrane region" description="Helical" evidence="1">
    <location>
        <begin position="15"/>
        <end position="45"/>
    </location>
</feature>
<evidence type="ECO:0000313" key="3">
    <source>
        <dbReference type="Proteomes" id="UP000183894"/>
    </source>
</evidence>
<proteinExistence type="predicted"/>
<gene>
    <name evidence="2" type="ORF">SAMN04488691_101792</name>
</gene>
<dbReference type="EMBL" id="FOAD01000001">
    <property type="protein sequence ID" value="SEK57787.1"/>
    <property type="molecule type" value="Genomic_DNA"/>
</dbReference>
<keyword evidence="1" id="KW-0472">Membrane</keyword>
<feature type="transmembrane region" description="Helical" evidence="1">
    <location>
        <begin position="52"/>
        <end position="73"/>
    </location>
</feature>
<dbReference type="AlphaFoldDB" id="A0A1H7I7Q8"/>
<feature type="transmembrane region" description="Helical" evidence="1">
    <location>
        <begin position="85"/>
        <end position="108"/>
    </location>
</feature>
<dbReference type="RefSeq" id="WP_074792201.1">
    <property type="nucleotide sequence ID" value="NZ_FOAD01000001.1"/>
</dbReference>
<dbReference type="Proteomes" id="UP000183894">
    <property type="component" value="Unassembled WGS sequence"/>
</dbReference>
<accession>A0A1H7I7Q8</accession>
<evidence type="ECO:0000256" key="1">
    <source>
        <dbReference type="SAM" id="Phobius"/>
    </source>
</evidence>
<dbReference type="OrthoDB" id="291579at2157"/>
<sequence>MSVLSELRTGPRADLALLVATVVGIAAASVHWTGLVVGGVLVGILATSVPRAVVQGLTFGGVVLAIHVAFVWWNGALDAQFATGILFVLTIGAGFALPTLAAVGARAVTEFTR</sequence>
<reference evidence="2 3" key="1">
    <citation type="submission" date="2016-10" db="EMBL/GenBank/DDBJ databases">
        <authorList>
            <person name="de Groot N.N."/>
        </authorList>
    </citation>
    <scope>NUCLEOTIDE SEQUENCE [LARGE SCALE GENOMIC DNA]</scope>
    <source>
        <strain evidence="2 3">CDM_5</strain>
    </source>
</reference>
<keyword evidence="1" id="KW-1133">Transmembrane helix</keyword>
<evidence type="ECO:0000313" key="2">
    <source>
        <dbReference type="EMBL" id="SEK57787.1"/>
    </source>
</evidence>
<name>A0A1H7I7Q8_HALLR</name>
<keyword evidence="1" id="KW-0812">Transmembrane</keyword>